<sequence length="236" mass="25511">MSTLSIQDRINFIRGIEIVVPHGHGVVLARGVGQDSADVAAGSGLAFLGGFSAQSKASLVAQLADVINSTLFAQLAANKQCDRWNNASGWLDYYKYVLETVGYVVQSSNVAPLSDANSSKSVDNLVLKLSATFLAGEEYALFTTMSNNKANFQLGVASNNQGDTVLKLGLYYYGIEPSIEIEKALFFVFGSKKVEFNAGNQTTVVLDDEIYNYVREDIIKKLGSQAKDLDMGINLL</sequence>
<gene>
    <name evidence="1" type="ORF">K466DRAFT_662581</name>
</gene>
<evidence type="ECO:0000313" key="1">
    <source>
        <dbReference type="EMBL" id="TFK88069.1"/>
    </source>
</evidence>
<reference evidence="1 2" key="1">
    <citation type="journal article" date="2019" name="Nat. Ecol. Evol.">
        <title>Megaphylogeny resolves global patterns of mushroom evolution.</title>
        <authorList>
            <person name="Varga T."/>
            <person name="Krizsan K."/>
            <person name="Foldi C."/>
            <person name="Dima B."/>
            <person name="Sanchez-Garcia M."/>
            <person name="Sanchez-Ramirez S."/>
            <person name="Szollosi G.J."/>
            <person name="Szarkandi J.G."/>
            <person name="Papp V."/>
            <person name="Albert L."/>
            <person name="Andreopoulos W."/>
            <person name="Angelini C."/>
            <person name="Antonin V."/>
            <person name="Barry K.W."/>
            <person name="Bougher N.L."/>
            <person name="Buchanan P."/>
            <person name="Buyck B."/>
            <person name="Bense V."/>
            <person name="Catcheside P."/>
            <person name="Chovatia M."/>
            <person name="Cooper J."/>
            <person name="Damon W."/>
            <person name="Desjardin D."/>
            <person name="Finy P."/>
            <person name="Geml J."/>
            <person name="Haridas S."/>
            <person name="Hughes K."/>
            <person name="Justo A."/>
            <person name="Karasinski D."/>
            <person name="Kautmanova I."/>
            <person name="Kiss B."/>
            <person name="Kocsube S."/>
            <person name="Kotiranta H."/>
            <person name="LaButti K.M."/>
            <person name="Lechner B.E."/>
            <person name="Liimatainen K."/>
            <person name="Lipzen A."/>
            <person name="Lukacs Z."/>
            <person name="Mihaltcheva S."/>
            <person name="Morgado L.N."/>
            <person name="Niskanen T."/>
            <person name="Noordeloos M.E."/>
            <person name="Ohm R.A."/>
            <person name="Ortiz-Santana B."/>
            <person name="Ovrebo C."/>
            <person name="Racz N."/>
            <person name="Riley R."/>
            <person name="Savchenko A."/>
            <person name="Shiryaev A."/>
            <person name="Soop K."/>
            <person name="Spirin V."/>
            <person name="Szebenyi C."/>
            <person name="Tomsovsky M."/>
            <person name="Tulloss R.E."/>
            <person name="Uehling J."/>
            <person name="Grigoriev I.V."/>
            <person name="Vagvolgyi C."/>
            <person name="Papp T."/>
            <person name="Martin F.M."/>
            <person name="Miettinen O."/>
            <person name="Hibbett D.S."/>
            <person name="Nagy L.G."/>
        </authorList>
    </citation>
    <scope>NUCLEOTIDE SEQUENCE [LARGE SCALE GENOMIC DNA]</scope>
    <source>
        <strain evidence="1 2">HHB13444</strain>
    </source>
</reference>
<dbReference type="InParanoid" id="A0A5C3PGV3"/>
<keyword evidence="2" id="KW-1185">Reference proteome</keyword>
<dbReference type="AlphaFoldDB" id="A0A5C3PGV3"/>
<protein>
    <submittedName>
        <fullName evidence="1">Uncharacterized protein</fullName>
    </submittedName>
</protein>
<dbReference type="Proteomes" id="UP000308197">
    <property type="component" value="Unassembled WGS sequence"/>
</dbReference>
<dbReference type="EMBL" id="ML211127">
    <property type="protein sequence ID" value="TFK88069.1"/>
    <property type="molecule type" value="Genomic_DNA"/>
</dbReference>
<proteinExistence type="predicted"/>
<accession>A0A5C3PGV3</accession>
<organism evidence="1 2">
    <name type="scientific">Polyporus arcularius HHB13444</name>
    <dbReference type="NCBI Taxonomy" id="1314778"/>
    <lineage>
        <taxon>Eukaryota</taxon>
        <taxon>Fungi</taxon>
        <taxon>Dikarya</taxon>
        <taxon>Basidiomycota</taxon>
        <taxon>Agaricomycotina</taxon>
        <taxon>Agaricomycetes</taxon>
        <taxon>Polyporales</taxon>
        <taxon>Polyporaceae</taxon>
        <taxon>Polyporus</taxon>
    </lineage>
</organism>
<name>A0A5C3PGV3_9APHY</name>
<evidence type="ECO:0000313" key="2">
    <source>
        <dbReference type="Proteomes" id="UP000308197"/>
    </source>
</evidence>